<sequence length="81" mass="9467">MERLKDFFEKHWRAVVIFIAILYMGIGLFQLITDIELDPSKTKNAGTFLMVLALAVFVYGKRVEKMAIEKEKQKEEDENID</sequence>
<reference evidence="1" key="1">
    <citation type="submission" date="2023-09" db="EMBL/GenBank/DDBJ databases">
        <title>Vallitalea sediminicola and Vallitalea maricola sp. nov., anaerobic bacteria isolated from marine sediment.</title>
        <authorList>
            <person name="Hirano S."/>
            <person name="Maeda A."/>
            <person name="Terahara T."/>
            <person name="Mori K."/>
            <person name="Hamada M."/>
            <person name="Matsumoto R."/>
            <person name="Kobayashi T."/>
        </authorList>
    </citation>
    <scope>NUCLEOTIDE SEQUENCE</scope>
    <source>
        <strain evidence="1">AN17-2</strain>
    </source>
</reference>
<keyword evidence="2" id="KW-1185">Reference proteome</keyword>
<dbReference type="Proteomes" id="UP001374599">
    <property type="component" value="Unassembled WGS sequence"/>
</dbReference>
<organism evidence="1 2">
    <name type="scientific">Vallitalea maricola</name>
    <dbReference type="NCBI Taxonomy" id="3074433"/>
    <lineage>
        <taxon>Bacteria</taxon>
        <taxon>Bacillati</taxon>
        <taxon>Bacillota</taxon>
        <taxon>Clostridia</taxon>
        <taxon>Lachnospirales</taxon>
        <taxon>Vallitaleaceae</taxon>
        <taxon>Vallitalea</taxon>
    </lineage>
</organism>
<name>A0ACB5UDN4_9FIRM</name>
<accession>A0ACB5UDN4</accession>
<evidence type="ECO:0000313" key="2">
    <source>
        <dbReference type="Proteomes" id="UP001374599"/>
    </source>
</evidence>
<gene>
    <name evidence="1" type="ORF">AN2V17_02740</name>
</gene>
<protein>
    <submittedName>
        <fullName evidence="1">Uncharacterized protein</fullName>
    </submittedName>
</protein>
<proteinExistence type="predicted"/>
<comment type="caution">
    <text evidence="1">The sequence shown here is derived from an EMBL/GenBank/DDBJ whole genome shotgun (WGS) entry which is preliminary data.</text>
</comment>
<evidence type="ECO:0000313" key="1">
    <source>
        <dbReference type="EMBL" id="GMQ61046.1"/>
    </source>
</evidence>
<dbReference type="EMBL" id="BTPU01000004">
    <property type="protein sequence ID" value="GMQ61046.1"/>
    <property type="molecule type" value="Genomic_DNA"/>
</dbReference>